<reference evidence="1" key="1">
    <citation type="submission" date="2014-11" db="EMBL/GenBank/DDBJ databases">
        <authorList>
            <person name="Amaro Gonzalez C."/>
        </authorList>
    </citation>
    <scope>NUCLEOTIDE SEQUENCE</scope>
</reference>
<evidence type="ECO:0000313" key="1">
    <source>
        <dbReference type="EMBL" id="JAH67840.1"/>
    </source>
</evidence>
<name>A0A0E9URM8_ANGAN</name>
<reference evidence="1" key="2">
    <citation type="journal article" date="2015" name="Fish Shellfish Immunol.">
        <title>Early steps in the European eel (Anguilla anguilla)-Vibrio vulnificus interaction in the gills: Role of the RtxA13 toxin.</title>
        <authorList>
            <person name="Callol A."/>
            <person name="Pajuelo D."/>
            <person name="Ebbesson L."/>
            <person name="Teles M."/>
            <person name="MacKenzie S."/>
            <person name="Amaro C."/>
        </authorList>
    </citation>
    <scope>NUCLEOTIDE SEQUENCE</scope>
</reference>
<dbReference type="EMBL" id="GBXM01040737">
    <property type="protein sequence ID" value="JAH67840.1"/>
    <property type="molecule type" value="Transcribed_RNA"/>
</dbReference>
<protein>
    <submittedName>
        <fullName evidence="1">Uncharacterized protein</fullName>
    </submittedName>
</protein>
<accession>A0A0E9URM8</accession>
<sequence>MVRTGFGAMAIYKLVSGKIKINRRTKMLTFFPRTTKYD</sequence>
<dbReference type="AlphaFoldDB" id="A0A0E9URM8"/>
<proteinExistence type="predicted"/>
<organism evidence="1">
    <name type="scientific">Anguilla anguilla</name>
    <name type="common">European freshwater eel</name>
    <name type="synonym">Muraena anguilla</name>
    <dbReference type="NCBI Taxonomy" id="7936"/>
    <lineage>
        <taxon>Eukaryota</taxon>
        <taxon>Metazoa</taxon>
        <taxon>Chordata</taxon>
        <taxon>Craniata</taxon>
        <taxon>Vertebrata</taxon>
        <taxon>Euteleostomi</taxon>
        <taxon>Actinopterygii</taxon>
        <taxon>Neopterygii</taxon>
        <taxon>Teleostei</taxon>
        <taxon>Anguilliformes</taxon>
        <taxon>Anguillidae</taxon>
        <taxon>Anguilla</taxon>
    </lineage>
</organism>